<evidence type="ECO:0000313" key="13">
    <source>
        <dbReference type="Proteomes" id="UP000789831"/>
    </source>
</evidence>
<dbReference type="OrthoDB" id="424012at2759"/>
<evidence type="ECO:0000256" key="8">
    <source>
        <dbReference type="ARBA" id="ARBA00023242"/>
    </source>
</evidence>
<evidence type="ECO:0000256" key="5">
    <source>
        <dbReference type="ARBA" id="ARBA00022853"/>
    </source>
</evidence>
<dbReference type="AlphaFoldDB" id="A0A9N8WNB6"/>
<name>A0A9N8WNB6_9GLOM</name>
<feature type="domain" description="Histone deacetylase" evidence="11">
    <location>
        <begin position="30"/>
        <end position="308"/>
    </location>
</feature>
<keyword evidence="8" id="KW-0539">Nucleus</keyword>
<keyword evidence="6" id="KW-0805">Transcription regulation</keyword>
<evidence type="ECO:0000256" key="7">
    <source>
        <dbReference type="ARBA" id="ARBA00023163"/>
    </source>
</evidence>
<comment type="function">
    <text evidence="10">Responsible for the deacetylation of lysine residues on the N-terminal part of the core histones (H2A, H2B, H3 and H4). Histone deacetylation gives a tag for epigenetic repression and plays an important role in transcriptional regulation, cell cycle progression and developmental events. Histone deacetylases act via the formation of large multiprotein complexes.</text>
</comment>
<dbReference type="InterPro" id="IPR023696">
    <property type="entry name" value="Ureohydrolase_dom_sf"/>
</dbReference>
<keyword evidence="7" id="KW-0804">Transcription</keyword>
<dbReference type="GO" id="GO:0141221">
    <property type="term" value="F:histone deacetylase activity, hydrolytic mechanism"/>
    <property type="evidence" value="ECO:0007669"/>
    <property type="project" value="UniProtKB-EC"/>
</dbReference>
<comment type="subcellular location">
    <subcellularLocation>
        <location evidence="1">Nucleus</location>
    </subcellularLocation>
</comment>
<dbReference type="EC" id="3.5.1.98" evidence="2"/>
<dbReference type="InterPro" id="IPR037138">
    <property type="entry name" value="His_deacetylse_dom_sf"/>
</dbReference>
<dbReference type="Gene3D" id="3.40.800.20">
    <property type="entry name" value="Histone deacetylase domain"/>
    <property type="match status" value="1"/>
</dbReference>
<dbReference type="GO" id="GO:0040029">
    <property type="term" value="P:epigenetic regulation of gene expression"/>
    <property type="evidence" value="ECO:0007669"/>
    <property type="project" value="TreeGrafter"/>
</dbReference>
<evidence type="ECO:0000256" key="6">
    <source>
        <dbReference type="ARBA" id="ARBA00023015"/>
    </source>
</evidence>
<gene>
    <name evidence="12" type="ORF">AGERDE_LOCUS3716</name>
</gene>
<evidence type="ECO:0000256" key="10">
    <source>
        <dbReference type="ARBA" id="ARBA00059784"/>
    </source>
</evidence>
<evidence type="ECO:0000259" key="11">
    <source>
        <dbReference type="Pfam" id="PF00850"/>
    </source>
</evidence>
<keyword evidence="3" id="KW-0678">Repressor</keyword>
<comment type="caution">
    <text evidence="12">The sequence shown here is derived from an EMBL/GenBank/DDBJ whole genome shotgun (WGS) entry which is preliminary data.</text>
</comment>
<reference evidence="12" key="1">
    <citation type="submission" date="2021-06" db="EMBL/GenBank/DDBJ databases">
        <authorList>
            <person name="Kallberg Y."/>
            <person name="Tangrot J."/>
            <person name="Rosling A."/>
        </authorList>
    </citation>
    <scope>NUCLEOTIDE SEQUENCE</scope>
    <source>
        <strain evidence="12">MT106</strain>
    </source>
</reference>
<keyword evidence="13" id="KW-1185">Reference proteome</keyword>
<dbReference type="PANTHER" id="PTHR10625">
    <property type="entry name" value="HISTONE DEACETYLASE HDAC1-RELATED"/>
    <property type="match status" value="1"/>
</dbReference>
<sequence>MSNSKKPVEKVPIVYHPGYNIVFWNLEKIHPFDTQKYKRIHKILVSSNLFEAASFHEPTPPTEEELLNLHSQKYLESLKSNTALQRILEVPFVAVLPQILMRKKVLEPMLLQTGGSVLAAELALRYGWAINLGGGFHHAHYNGGGGFCVYADISMMVGQILNNPQNRVNRLMIVDLDAHQGNGPERDLADNNKVLIVDAFNANIYPHDTDAISSITTPILLATPALKRDDQYLPLVQSKILQSFRKFQPDFIIYNAGTDCLEGDPLGAMDLTPDGIIKRDEMVFRMALDHNVPVAMVLSGGYQKKNAEIIGASILNLVMKFNLLEPNRMTSLIYEENS</sequence>
<evidence type="ECO:0000256" key="4">
    <source>
        <dbReference type="ARBA" id="ARBA00022801"/>
    </source>
</evidence>
<dbReference type="GO" id="GO:0000118">
    <property type="term" value="C:histone deacetylase complex"/>
    <property type="evidence" value="ECO:0007669"/>
    <property type="project" value="TreeGrafter"/>
</dbReference>
<organism evidence="12 13">
    <name type="scientific">Ambispora gerdemannii</name>
    <dbReference type="NCBI Taxonomy" id="144530"/>
    <lineage>
        <taxon>Eukaryota</taxon>
        <taxon>Fungi</taxon>
        <taxon>Fungi incertae sedis</taxon>
        <taxon>Mucoromycota</taxon>
        <taxon>Glomeromycotina</taxon>
        <taxon>Glomeromycetes</taxon>
        <taxon>Archaeosporales</taxon>
        <taxon>Ambisporaceae</taxon>
        <taxon>Ambispora</taxon>
    </lineage>
</organism>
<dbReference type="CDD" id="cd09993">
    <property type="entry name" value="HDAC_classIV"/>
    <property type="match status" value="1"/>
</dbReference>
<proteinExistence type="predicted"/>
<dbReference type="Proteomes" id="UP000789831">
    <property type="component" value="Unassembled WGS sequence"/>
</dbReference>
<dbReference type="InterPro" id="IPR000286">
    <property type="entry name" value="HDACs"/>
</dbReference>
<dbReference type="PRINTS" id="PR01270">
    <property type="entry name" value="HDASUPER"/>
</dbReference>
<dbReference type="Pfam" id="PF00850">
    <property type="entry name" value="Hist_deacetyl"/>
    <property type="match status" value="1"/>
</dbReference>
<dbReference type="EMBL" id="CAJVPL010000383">
    <property type="protein sequence ID" value="CAG8490383.1"/>
    <property type="molecule type" value="Genomic_DNA"/>
</dbReference>
<evidence type="ECO:0000256" key="3">
    <source>
        <dbReference type="ARBA" id="ARBA00022491"/>
    </source>
</evidence>
<dbReference type="PANTHER" id="PTHR10625:SF23">
    <property type="entry name" value="HISTONE DEACETYLASE 11"/>
    <property type="match status" value="1"/>
</dbReference>
<dbReference type="InterPro" id="IPR023801">
    <property type="entry name" value="His_deacetylse_dom"/>
</dbReference>
<comment type="catalytic activity">
    <reaction evidence="9">
        <text>N(6)-acetyl-L-lysyl-[histone] + H2O = L-lysyl-[histone] + acetate</text>
        <dbReference type="Rhea" id="RHEA:58196"/>
        <dbReference type="Rhea" id="RHEA-COMP:9845"/>
        <dbReference type="Rhea" id="RHEA-COMP:11338"/>
        <dbReference type="ChEBI" id="CHEBI:15377"/>
        <dbReference type="ChEBI" id="CHEBI:29969"/>
        <dbReference type="ChEBI" id="CHEBI:30089"/>
        <dbReference type="ChEBI" id="CHEBI:61930"/>
        <dbReference type="EC" id="3.5.1.98"/>
    </reaction>
</comment>
<evidence type="ECO:0000313" key="12">
    <source>
        <dbReference type="EMBL" id="CAG8490383.1"/>
    </source>
</evidence>
<protein>
    <recommendedName>
        <fullName evidence="2">histone deacetylase</fullName>
        <ecNumber evidence="2">3.5.1.98</ecNumber>
    </recommendedName>
</protein>
<keyword evidence="5" id="KW-0156">Chromatin regulator</keyword>
<dbReference type="SUPFAM" id="SSF52768">
    <property type="entry name" value="Arginase/deacetylase"/>
    <property type="match status" value="1"/>
</dbReference>
<accession>A0A9N8WNB6</accession>
<keyword evidence="4" id="KW-0378">Hydrolase</keyword>
<evidence type="ECO:0000256" key="1">
    <source>
        <dbReference type="ARBA" id="ARBA00004123"/>
    </source>
</evidence>
<evidence type="ECO:0000256" key="2">
    <source>
        <dbReference type="ARBA" id="ARBA00012111"/>
    </source>
</evidence>
<dbReference type="InterPro" id="IPR044150">
    <property type="entry name" value="HDAC_classIV"/>
</dbReference>
<dbReference type="FunFam" id="3.40.800.20:FF:000009">
    <property type="entry name" value="Histone deacetylase 11"/>
    <property type="match status" value="1"/>
</dbReference>
<evidence type="ECO:0000256" key="9">
    <source>
        <dbReference type="ARBA" id="ARBA00048287"/>
    </source>
</evidence>